<evidence type="ECO:0000256" key="4">
    <source>
        <dbReference type="ARBA" id="ARBA00022840"/>
    </source>
</evidence>
<dbReference type="GeneID" id="97485807"/>
<accession>A0A8H9LMG2</accession>
<dbReference type="Gene3D" id="3.40.50.300">
    <property type="entry name" value="P-loop containing nucleotide triphosphate hydrolases"/>
    <property type="match status" value="1"/>
</dbReference>
<dbReference type="InterPro" id="IPR027417">
    <property type="entry name" value="P-loop_NTPase"/>
</dbReference>
<evidence type="ECO:0000313" key="6">
    <source>
        <dbReference type="EMBL" id="GGU73897.1"/>
    </source>
</evidence>
<dbReference type="RefSeq" id="WP_030552280.1">
    <property type="nucleotide sequence ID" value="NZ_BMUB01000005.1"/>
</dbReference>
<evidence type="ECO:0000259" key="5">
    <source>
        <dbReference type="PROSITE" id="PS50893"/>
    </source>
</evidence>
<dbReference type="GO" id="GO:0016887">
    <property type="term" value="F:ATP hydrolysis activity"/>
    <property type="evidence" value="ECO:0007669"/>
    <property type="project" value="InterPro"/>
</dbReference>
<dbReference type="InterPro" id="IPR017871">
    <property type="entry name" value="ABC_transporter-like_CS"/>
</dbReference>
<evidence type="ECO:0000313" key="7">
    <source>
        <dbReference type="Proteomes" id="UP000610124"/>
    </source>
</evidence>
<dbReference type="PROSITE" id="PS50893">
    <property type="entry name" value="ABC_TRANSPORTER_2"/>
    <property type="match status" value="1"/>
</dbReference>
<evidence type="ECO:0000256" key="2">
    <source>
        <dbReference type="ARBA" id="ARBA00022448"/>
    </source>
</evidence>
<keyword evidence="4 6" id="KW-0067">ATP-binding</keyword>
<sequence length="305" mass="32298">MIEIQGLTKEYDGRRVVDALSFEVRPGVVTGFLGPNGAGKSTTMRLVLGLDRPTAGQALVNGRPYAQLTEPLRQVGALLDAHALHGGRTAQGHLRWLAASNGLPARRVGEVLAQVGLADVAGRRIRGFSLGMRQRLGVAAALLGDPPVLLLDEPVNGLDPEGIRWIRTLLRELATEGRAVLVSSHLMTEMALTADHLVVIGRGRLLADAATSEFIDRHGRTRVRVRAVDAAKLAALLGGPGHGLDAVEAEGGAWEVTGAEPERIAALAAANGVVLYEIAVQQDSLEEAFMRMTADSVEYRAEAAA</sequence>
<proteinExistence type="inferred from homology"/>
<dbReference type="PANTHER" id="PTHR43335">
    <property type="entry name" value="ABC TRANSPORTER, ATP-BINDING PROTEIN"/>
    <property type="match status" value="1"/>
</dbReference>
<dbReference type="EMBL" id="BMUB01000005">
    <property type="protein sequence ID" value="GGU73897.1"/>
    <property type="molecule type" value="Genomic_DNA"/>
</dbReference>
<feature type="domain" description="ABC transporter" evidence="5">
    <location>
        <begin position="2"/>
        <end position="227"/>
    </location>
</feature>
<gene>
    <name evidence="6" type="ORF">GCM10010502_27070</name>
</gene>
<protein>
    <submittedName>
        <fullName evidence="6">ABC transporter ATP-binding protein</fullName>
    </submittedName>
</protein>
<comment type="similarity">
    <text evidence="1">Belongs to the ABC transporter superfamily.</text>
</comment>
<dbReference type="SMART" id="SM00382">
    <property type="entry name" value="AAA"/>
    <property type="match status" value="1"/>
</dbReference>
<dbReference type="Proteomes" id="UP000610124">
    <property type="component" value="Unassembled WGS sequence"/>
</dbReference>
<dbReference type="SUPFAM" id="SSF52540">
    <property type="entry name" value="P-loop containing nucleoside triphosphate hydrolases"/>
    <property type="match status" value="1"/>
</dbReference>
<dbReference type="OrthoDB" id="9804819at2"/>
<dbReference type="PANTHER" id="PTHR43335:SF4">
    <property type="entry name" value="ABC TRANSPORTER, ATP-BINDING PROTEIN"/>
    <property type="match status" value="1"/>
</dbReference>
<comment type="caution">
    <text evidence="6">The sequence shown here is derived from an EMBL/GenBank/DDBJ whole genome shotgun (WGS) entry which is preliminary data.</text>
</comment>
<dbReference type="PROSITE" id="PS00211">
    <property type="entry name" value="ABC_TRANSPORTER_1"/>
    <property type="match status" value="1"/>
</dbReference>
<dbReference type="GO" id="GO:0005524">
    <property type="term" value="F:ATP binding"/>
    <property type="evidence" value="ECO:0007669"/>
    <property type="project" value="UniProtKB-KW"/>
</dbReference>
<dbReference type="InterPro" id="IPR003439">
    <property type="entry name" value="ABC_transporter-like_ATP-bd"/>
</dbReference>
<reference evidence="6" key="1">
    <citation type="journal article" date="2014" name="Int. J. Syst. Evol. Microbiol.">
        <title>Complete genome sequence of Corynebacterium casei LMG S-19264T (=DSM 44701T), isolated from a smear-ripened cheese.</title>
        <authorList>
            <consortium name="US DOE Joint Genome Institute (JGI-PGF)"/>
            <person name="Walter F."/>
            <person name="Albersmeier A."/>
            <person name="Kalinowski J."/>
            <person name="Ruckert C."/>
        </authorList>
    </citation>
    <scope>NUCLEOTIDE SEQUENCE</scope>
    <source>
        <strain evidence="6">JCM 4434</strain>
    </source>
</reference>
<name>A0A8H9LMG2_KITAU</name>
<keyword evidence="3" id="KW-0547">Nucleotide-binding</keyword>
<evidence type="ECO:0000256" key="3">
    <source>
        <dbReference type="ARBA" id="ARBA00022741"/>
    </source>
</evidence>
<evidence type="ECO:0000256" key="1">
    <source>
        <dbReference type="ARBA" id="ARBA00005417"/>
    </source>
</evidence>
<keyword evidence="2" id="KW-0813">Transport</keyword>
<dbReference type="AlphaFoldDB" id="A0A8H9LMG2"/>
<reference evidence="6" key="2">
    <citation type="submission" date="2020-09" db="EMBL/GenBank/DDBJ databases">
        <authorList>
            <person name="Sun Q."/>
            <person name="Ohkuma M."/>
        </authorList>
    </citation>
    <scope>NUCLEOTIDE SEQUENCE</scope>
    <source>
        <strain evidence="6">JCM 4434</strain>
    </source>
</reference>
<dbReference type="InterPro" id="IPR003593">
    <property type="entry name" value="AAA+_ATPase"/>
</dbReference>
<dbReference type="Pfam" id="PF00005">
    <property type="entry name" value="ABC_tran"/>
    <property type="match status" value="1"/>
</dbReference>
<organism evidence="6 7">
    <name type="scientific">Kitasatospora aureofaciens</name>
    <name type="common">Streptomyces aureofaciens</name>
    <dbReference type="NCBI Taxonomy" id="1894"/>
    <lineage>
        <taxon>Bacteria</taxon>
        <taxon>Bacillati</taxon>
        <taxon>Actinomycetota</taxon>
        <taxon>Actinomycetes</taxon>
        <taxon>Kitasatosporales</taxon>
        <taxon>Streptomycetaceae</taxon>
        <taxon>Kitasatospora</taxon>
    </lineage>
</organism>